<evidence type="ECO:0000256" key="1">
    <source>
        <dbReference type="SAM" id="Phobius"/>
    </source>
</evidence>
<feature type="non-terminal residue" evidence="3">
    <location>
        <position position="1"/>
    </location>
</feature>
<keyword evidence="1" id="KW-0472">Membrane</keyword>
<dbReference type="Gene3D" id="1.20.1250.20">
    <property type="entry name" value="MFS general substrate transporter like domains"/>
    <property type="match status" value="1"/>
</dbReference>
<dbReference type="Pfam" id="PF07690">
    <property type="entry name" value="MFS_1"/>
    <property type="match status" value="1"/>
</dbReference>
<dbReference type="InterPro" id="IPR011701">
    <property type="entry name" value="MFS"/>
</dbReference>
<dbReference type="GO" id="GO:0022857">
    <property type="term" value="F:transmembrane transporter activity"/>
    <property type="evidence" value="ECO:0007669"/>
    <property type="project" value="InterPro"/>
</dbReference>
<reference evidence="3" key="1">
    <citation type="journal article" date="2014" name="Front. Microbiol.">
        <title>High frequency of phylogenetically diverse reductive dehalogenase-homologous genes in deep subseafloor sedimentary metagenomes.</title>
        <authorList>
            <person name="Kawai M."/>
            <person name="Futagami T."/>
            <person name="Toyoda A."/>
            <person name="Takaki Y."/>
            <person name="Nishi S."/>
            <person name="Hori S."/>
            <person name="Arai W."/>
            <person name="Tsubouchi T."/>
            <person name="Morono Y."/>
            <person name="Uchiyama I."/>
            <person name="Ito T."/>
            <person name="Fujiyama A."/>
            <person name="Inagaki F."/>
            <person name="Takami H."/>
        </authorList>
    </citation>
    <scope>NUCLEOTIDE SEQUENCE</scope>
    <source>
        <strain evidence="3">Expedition CK06-06</strain>
    </source>
</reference>
<comment type="caution">
    <text evidence="3">The sequence shown here is derived from an EMBL/GenBank/DDBJ whole genome shotgun (WGS) entry which is preliminary data.</text>
</comment>
<accession>X0Y0Y4</accession>
<name>X0Y0Y4_9ZZZZ</name>
<proteinExistence type="predicted"/>
<dbReference type="InterPro" id="IPR036259">
    <property type="entry name" value="MFS_trans_sf"/>
</dbReference>
<feature type="transmembrane region" description="Helical" evidence="1">
    <location>
        <begin position="66"/>
        <end position="83"/>
    </location>
</feature>
<dbReference type="InterPro" id="IPR020846">
    <property type="entry name" value="MFS_dom"/>
</dbReference>
<sequence length="89" mass="9461">IVLAFVACLFTGFRSSANTSLTLEQVPAYRGTMMSAHTASWYIGTALGAWLGGLMLLWYDYSALGIALGGTGIAASLLFQLLVRDPTVE</sequence>
<keyword evidence="1" id="KW-1133">Transmembrane helix</keyword>
<dbReference type="SUPFAM" id="SSF103473">
    <property type="entry name" value="MFS general substrate transporter"/>
    <property type="match status" value="1"/>
</dbReference>
<dbReference type="EMBL" id="BARS01042306">
    <property type="protein sequence ID" value="GAG41012.1"/>
    <property type="molecule type" value="Genomic_DNA"/>
</dbReference>
<dbReference type="PROSITE" id="PS50850">
    <property type="entry name" value="MFS"/>
    <property type="match status" value="1"/>
</dbReference>
<protein>
    <recommendedName>
        <fullName evidence="2">Major facilitator superfamily (MFS) profile domain-containing protein</fullName>
    </recommendedName>
</protein>
<feature type="domain" description="Major facilitator superfamily (MFS) profile" evidence="2">
    <location>
        <begin position="1"/>
        <end position="89"/>
    </location>
</feature>
<keyword evidence="1" id="KW-0812">Transmembrane</keyword>
<evidence type="ECO:0000313" key="3">
    <source>
        <dbReference type="EMBL" id="GAG41012.1"/>
    </source>
</evidence>
<organism evidence="3">
    <name type="scientific">marine sediment metagenome</name>
    <dbReference type="NCBI Taxonomy" id="412755"/>
    <lineage>
        <taxon>unclassified sequences</taxon>
        <taxon>metagenomes</taxon>
        <taxon>ecological metagenomes</taxon>
    </lineage>
</organism>
<feature type="transmembrane region" description="Helical" evidence="1">
    <location>
        <begin position="41"/>
        <end position="59"/>
    </location>
</feature>
<gene>
    <name evidence="3" type="ORF">S01H1_64205</name>
</gene>
<evidence type="ECO:0000259" key="2">
    <source>
        <dbReference type="PROSITE" id="PS50850"/>
    </source>
</evidence>
<dbReference type="AlphaFoldDB" id="X0Y0Y4"/>